<dbReference type="Proteomes" id="UP000078486">
    <property type="component" value="Unassembled WGS sequence"/>
</dbReference>
<feature type="signal peptide" evidence="1">
    <location>
        <begin position="1"/>
        <end position="23"/>
    </location>
</feature>
<reference evidence="2 3" key="1">
    <citation type="submission" date="2016-01" db="EMBL/GenBank/DDBJ databases">
        <title>High potential of lignocellulose degradation of a new Verrucomicrobia species.</title>
        <authorList>
            <person name="Wang Y."/>
            <person name="Shi Y."/>
            <person name="Qiu Z."/>
            <person name="Liu S."/>
            <person name="Yang H."/>
        </authorList>
    </citation>
    <scope>NUCLEOTIDE SEQUENCE [LARGE SCALE GENOMIC DNA]</scope>
    <source>
        <strain evidence="2 3">TSB47</strain>
    </source>
</reference>
<evidence type="ECO:0000313" key="2">
    <source>
        <dbReference type="EMBL" id="OAM87040.1"/>
    </source>
</evidence>
<keyword evidence="3" id="KW-1185">Reference proteome</keyword>
<feature type="chain" id="PRO_5008088531" description="Porin" evidence="1">
    <location>
        <begin position="24"/>
        <end position="346"/>
    </location>
</feature>
<comment type="caution">
    <text evidence="2">The sequence shown here is derived from an EMBL/GenBank/DDBJ whole genome shotgun (WGS) entry which is preliminary data.</text>
</comment>
<gene>
    <name evidence="2" type="ORF">AW736_25435</name>
</gene>
<dbReference type="OrthoDB" id="193289at2"/>
<sequence length="346" mass="37385">MNNKLKIAGAAFASALFAGSALAEISLNPNLSVDGYAAGSAQYSRYKYEAGGNTDDSTMDLDAVRLNANFKYDKTSAKISLYSPAGDDVVVPEAYVSYDFGNGIVATAGRFLTWAGYESFDIPALNAITYADEWTGIIPSHHDGVKVTYTFDNFTVGGAVLDSVYGPTAYRGDGDINKGSLGAELYFGYNDQTFSAAATIGYQHDHVHGLLDEHISSDDTFYVNIWGQYYIDSSKTTLGIEVNYQQADAWTSPFSVPALIDSDIYTAQVSVKQAITEKWAITGRLSGGQLDADNIPDKASFVKATVAPSLTLTENLEVRGEVSYTTFDKTPYDDGFFVGVQAVFKF</sequence>
<dbReference type="Pfam" id="PF07642">
    <property type="entry name" value="BBP2"/>
    <property type="match status" value="1"/>
</dbReference>
<dbReference type="AlphaFoldDB" id="A0A178IAQ0"/>
<evidence type="ECO:0008006" key="4">
    <source>
        <dbReference type="Google" id="ProtNLM"/>
    </source>
</evidence>
<dbReference type="SUPFAM" id="SSF56935">
    <property type="entry name" value="Porins"/>
    <property type="match status" value="1"/>
</dbReference>
<dbReference type="InterPro" id="IPR011486">
    <property type="entry name" value="BBP2"/>
</dbReference>
<dbReference type="RefSeq" id="WP_068773096.1">
    <property type="nucleotide sequence ID" value="NZ_CP109796.1"/>
</dbReference>
<organism evidence="2 3">
    <name type="scientific">Termitidicoccus mucosus</name>
    <dbReference type="NCBI Taxonomy" id="1184151"/>
    <lineage>
        <taxon>Bacteria</taxon>
        <taxon>Pseudomonadati</taxon>
        <taxon>Verrucomicrobiota</taxon>
        <taxon>Opitutia</taxon>
        <taxon>Opitutales</taxon>
        <taxon>Opitutaceae</taxon>
        <taxon>Termitidicoccus</taxon>
    </lineage>
</organism>
<accession>A0A178IAQ0</accession>
<name>A0A178IAQ0_9BACT</name>
<evidence type="ECO:0000313" key="3">
    <source>
        <dbReference type="Proteomes" id="UP000078486"/>
    </source>
</evidence>
<dbReference type="EMBL" id="LRRQ01000189">
    <property type="protein sequence ID" value="OAM87040.1"/>
    <property type="molecule type" value="Genomic_DNA"/>
</dbReference>
<proteinExistence type="predicted"/>
<keyword evidence="1" id="KW-0732">Signal</keyword>
<protein>
    <recommendedName>
        <fullName evidence="4">Porin</fullName>
    </recommendedName>
</protein>
<evidence type="ECO:0000256" key="1">
    <source>
        <dbReference type="SAM" id="SignalP"/>
    </source>
</evidence>